<proteinExistence type="predicted"/>
<dbReference type="EMBL" id="JAYMYR010000004">
    <property type="protein sequence ID" value="KAK7368151.1"/>
    <property type="molecule type" value="Genomic_DNA"/>
</dbReference>
<name>A0AAN9RD81_PHACN</name>
<organism evidence="1 2">
    <name type="scientific">Phaseolus coccineus</name>
    <name type="common">Scarlet runner bean</name>
    <name type="synonym">Phaseolus multiflorus</name>
    <dbReference type="NCBI Taxonomy" id="3886"/>
    <lineage>
        <taxon>Eukaryota</taxon>
        <taxon>Viridiplantae</taxon>
        <taxon>Streptophyta</taxon>
        <taxon>Embryophyta</taxon>
        <taxon>Tracheophyta</taxon>
        <taxon>Spermatophyta</taxon>
        <taxon>Magnoliopsida</taxon>
        <taxon>eudicotyledons</taxon>
        <taxon>Gunneridae</taxon>
        <taxon>Pentapetalae</taxon>
        <taxon>rosids</taxon>
        <taxon>fabids</taxon>
        <taxon>Fabales</taxon>
        <taxon>Fabaceae</taxon>
        <taxon>Papilionoideae</taxon>
        <taxon>50 kb inversion clade</taxon>
        <taxon>NPAAA clade</taxon>
        <taxon>indigoferoid/millettioid clade</taxon>
        <taxon>Phaseoleae</taxon>
        <taxon>Phaseolus</taxon>
    </lineage>
</organism>
<reference evidence="1 2" key="1">
    <citation type="submission" date="2024-01" db="EMBL/GenBank/DDBJ databases">
        <title>The genomes of 5 underutilized Papilionoideae crops provide insights into root nodulation and disease resistanc.</title>
        <authorList>
            <person name="Jiang F."/>
        </authorList>
    </citation>
    <scope>NUCLEOTIDE SEQUENCE [LARGE SCALE GENOMIC DNA]</scope>
    <source>
        <strain evidence="1">JINMINGXINNONG_FW02</strain>
        <tissue evidence="1">Leaves</tissue>
    </source>
</reference>
<comment type="caution">
    <text evidence="1">The sequence shown here is derived from an EMBL/GenBank/DDBJ whole genome shotgun (WGS) entry which is preliminary data.</text>
</comment>
<dbReference type="AlphaFoldDB" id="A0AAN9RD81"/>
<protein>
    <submittedName>
        <fullName evidence="1">Uncharacterized protein</fullName>
    </submittedName>
</protein>
<gene>
    <name evidence="1" type="ORF">VNO80_10174</name>
</gene>
<sequence length="69" mass="7882">MSASPTPSLSYTSHSMVWSRVWWTTKRVELGLELGLAQEWERRMWNVLQGEGREGFGDVVEEEIGVSVL</sequence>
<accession>A0AAN9RD81</accession>
<keyword evidence="2" id="KW-1185">Reference proteome</keyword>
<dbReference type="Proteomes" id="UP001374584">
    <property type="component" value="Unassembled WGS sequence"/>
</dbReference>
<evidence type="ECO:0000313" key="2">
    <source>
        <dbReference type="Proteomes" id="UP001374584"/>
    </source>
</evidence>
<evidence type="ECO:0000313" key="1">
    <source>
        <dbReference type="EMBL" id="KAK7368151.1"/>
    </source>
</evidence>